<feature type="compositionally biased region" description="Basic and acidic residues" evidence="1">
    <location>
        <begin position="10"/>
        <end position="19"/>
    </location>
</feature>
<accession>A0A0G4HDA0</accession>
<feature type="compositionally biased region" description="Basic residues" evidence="1">
    <location>
        <begin position="26"/>
        <end position="45"/>
    </location>
</feature>
<gene>
    <name evidence="2" type="ORF">Cvel_26314</name>
</gene>
<dbReference type="EMBL" id="CDMZ01002321">
    <property type="protein sequence ID" value="CEM41847.1"/>
    <property type="molecule type" value="Genomic_DNA"/>
</dbReference>
<dbReference type="VEuPathDB" id="CryptoDB:Cvel_26314"/>
<feature type="region of interest" description="Disordered" evidence="1">
    <location>
        <begin position="1"/>
        <end position="101"/>
    </location>
</feature>
<proteinExistence type="predicted"/>
<name>A0A0G4HDA0_9ALVE</name>
<sequence length="101" mass="11683">MFYPGRRPRDRVSNEKSEVQHAQQQHSRRCKQEKKRLSLTKRQMCRAKGWSTPEEQDRGEDEGGRDEDRMQLKMSRLEALGMNGGTEAELSHSRGQVPATV</sequence>
<dbReference type="AlphaFoldDB" id="A0A0G4HDA0"/>
<organism evidence="2">
    <name type="scientific">Chromera velia CCMP2878</name>
    <dbReference type="NCBI Taxonomy" id="1169474"/>
    <lineage>
        <taxon>Eukaryota</taxon>
        <taxon>Sar</taxon>
        <taxon>Alveolata</taxon>
        <taxon>Colpodellida</taxon>
        <taxon>Chromeraceae</taxon>
        <taxon>Chromera</taxon>
    </lineage>
</organism>
<evidence type="ECO:0000313" key="2">
    <source>
        <dbReference type="EMBL" id="CEM41847.1"/>
    </source>
</evidence>
<protein>
    <submittedName>
        <fullName evidence="2">Uncharacterized protein</fullName>
    </submittedName>
</protein>
<evidence type="ECO:0000256" key="1">
    <source>
        <dbReference type="SAM" id="MobiDB-lite"/>
    </source>
</evidence>
<reference evidence="2" key="1">
    <citation type="submission" date="2014-11" db="EMBL/GenBank/DDBJ databases">
        <authorList>
            <person name="Otto D Thomas"/>
            <person name="Naeem Raeece"/>
        </authorList>
    </citation>
    <scope>NUCLEOTIDE SEQUENCE</scope>
</reference>